<feature type="transmembrane region" description="Helical" evidence="1">
    <location>
        <begin position="211"/>
        <end position="230"/>
    </location>
</feature>
<evidence type="ECO:0000313" key="3">
    <source>
        <dbReference type="Proteomes" id="UP001202328"/>
    </source>
</evidence>
<dbReference type="EMBL" id="JAJJMB010014022">
    <property type="protein sequence ID" value="KAI3863844.1"/>
    <property type="molecule type" value="Genomic_DNA"/>
</dbReference>
<reference evidence="2" key="1">
    <citation type="submission" date="2022-04" db="EMBL/GenBank/DDBJ databases">
        <title>A functionally conserved STORR gene fusion in Papaver species that diverged 16.8 million years ago.</title>
        <authorList>
            <person name="Catania T."/>
        </authorList>
    </citation>
    <scope>NUCLEOTIDE SEQUENCE</scope>
    <source>
        <strain evidence="2">S-188037</strain>
    </source>
</reference>
<sequence length="231" mass="26046">MQKRNLCVAAMKILSRKLHSSSRLSTNLEPKLQSSRIFSCSFYCAGESRVSKSSSGNIFLAHYRRNVCSLDENTGRCWNSGVVAVSKPFLSCDSCKSVQPVHTSKKLHPDLVHMKSKEEKEFAAEQSSWVIDAYRTLRKPLSRVIDVLLLLFLASKASGVHDYKQILDTRSLWWNSNLILSSIKEQSQNQLNAKSNATNECGSMSKFPSTFIFHLIFLELCLGMTNLIFIS</sequence>
<dbReference type="PANTHER" id="PTHR14021:SF15">
    <property type="entry name" value="IRON-SULFUR CLUSTER CO-CHAPERONE PROTEIN HSCB"/>
    <property type="match status" value="1"/>
</dbReference>
<proteinExistence type="predicted"/>
<organism evidence="2 3">
    <name type="scientific">Papaver atlanticum</name>
    <dbReference type="NCBI Taxonomy" id="357466"/>
    <lineage>
        <taxon>Eukaryota</taxon>
        <taxon>Viridiplantae</taxon>
        <taxon>Streptophyta</taxon>
        <taxon>Embryophyta</taxon>
        <taxon>Tracheophyta</taxon>
        <taxon>Spermatophyta</taxon>
        <taxon>Magnoliopsida</taxon>
        <taxon>Ranunculales</taxon>
        <taxon>Papaveraceae</taxon>
        <taxon>Papaveroideae</taxon>
        <taxon>Papaver</taxon>
    </lineage>
</organism>
<evidence type="ECO:0000256" key="1">
    <source>
        <dbReference type="SAM" id="Phobius"/>
    </source>
</evidence>
<keyword evidence="1" id="KW-1133">Transmembrane helix</keyword>
<dbReference type="GO" id="GO:0001671">
    <property type="term" value="F:ATPase activator activity"/>
    <property type="evidence" value="ECO:0007669"/>
    <property type="project" value="InterPro"/>
</dbReference>
<dbReference type="InterPro" id="IPR004640">
    <property type="entry name" value="HscB"/>
</dbReference>
<keyword evidence="1" id="KW-0812">Transmembrane</keyword>
<dbReference type="AlphaFoldDB" id="A0AAD4X9B4"/>
<dbReference type="InterPro" id="IPR036869">
    <property type="entry name" value="J_dom_sf"/>
</dbReference>
<gene>
    <name evidence="2" type="ORF">MKW98_031436</name>
</gene>
<comment type="caution">
    <text evidence="2">The sequence shown here is derived from an EMBL/GenBank/DDBJ whole genome shotgun (WGS) entry which is preliminary data.</text>
</comment>
<keyword evidence="1" id="KW-0472">Membrane</keyword>
<dbReference type="GO" id="GO:0044571">
    <property type="term" value="P:[2Fe-2S] cluster assembly"/>
    <property type="evidence" value="ECO:0007669"/>
    <property type="project" value="InterPro"/>
</dbReference>
<dbReference type="SUPFAM" id="SSF46565">
    <property type="entry name" value="Chaperone J-domain"/>
    <property type="match status" value="1"/>
</dbReference>
<dbReference type="GO" id="GO:0051087">
    <property type="term" value="F:protein-folding chaperone binding"/>
    <property type="evidence" value="ECO:0007669"/>
    <property type="project" value="InterPro"/>
</dbReference>
<accession>A0AAD4X9B4</accession>
<evidence type="ECO:0000313" key="2">
    <source>
        <dbReference type="EMBL" id="KAI3863844.1"/>
    </source>
</evidence>
<dbReference type="PANTHER" id="PTHR14021">
    <property type="entry name" value="IRON-SULFUR CLUSTER CO-CHAPERONE PROTEIN HSCB"/>
    <property type="match status" value="1"/>
</dbReference>
<protein>
    <submittedName>
        <fullName evidence="2">Uncharacterized protein</fullName>
    </submittedName>
</protein>
<name>A0AAD4X9B4_9MAGN</name>
<dbReference type="Gene3D" id="1.10.287.110">
    <property type="entry name" value="DnaJ domain"/>
    <property type="match status" value="1"/>
</dbReference>
<keyword evidence="3" id="KW-1185">Reference proteome</keyword>
<dbReference type="Proteomes" id="UP001202328">
    <property type="component" value="Unassembled WGS sequence"/>
</dbReference>